<dbReference type="Proteomes" id="UP000199564">
    <property type="component" value="Unassembled WGS sequence"/>
</dbReference>
<dbReference type="GO" id="GO:0032259">
    <property type="term" value="P:methylation"/>
    <property type="evidence" value="ECO:0007669"/>
    <property type="project" value="UniProtKB-KW"/>
</dbReference>
<sequence>MIKLDEDFWTERYRQGYTGWDIGYPSTPIVQYLDQIQNKNCRILIPGAGNAYEAAYAWDQGFVGTHILDISKDPLTKFSTNHPNFPQAQIFHQDFFQHQGKYDLIVEQTFFCALDPALREAYCQKMLELLQPSGRLVGLLFGVQFSKQGPPFGGSLEEYQSLFSKYFKIHKLELCINSIAPRRGTEIFINLSAQ</sequence>
<evidence type="ECO:0000256" key="3">
    <source>
        <dbReference type="ARBA" id="ARBA00022679"/>
    </source>
</evidence>
<dbReference type="SUPFAM" id="SSF53335">
    <property type="entry name" value="S-adenosyl-L-methionine-dependent methyltransferases"/>
    <property type="match status" value="1"/>
</dbReference>
<keyword evidence="1" id="KW-0597">Phosphoprotein</keyword>
<reference evidence="6" key="1">
    <citation type="submission" date="2016-10" db="EMBL/GenBank/DDBJ databases">
        <authorList>
            <person name="Varghese N."/>
            <person name="Submissions S."/>
        </authorList>
    </citation>
    <scope>NUCLEOTIDE SEQUENCE [LARGE SCALE GENOMIC DNA]</scope>
    <source>
        <strain evidence="6">DSM 15282</strain>
    </source>
</reference>
<evidence type="ECO:0000313" key="5">
    <source>
        <dbReference type="EMBL" id="SFO77452.1"/>
    </source>
</evidence>
<dbReference type="STRING" id="226506.SAMN04488519_11446"/>
<dbReference type="InterPro" id="IPR008854">
    <property type="entry name" value="TPMT"/>
</dbReference>
<dbReference type="AlphaFoldDB" id="A0A1I5JXC2"/>
<dbReference type="EMBL" id="FOVW01000014">
    <property type="protein sequence ID" value="SFO77452.1"/>
    <property type="molecule type" value="Genomic_DNA"/>
</dbReference>
<dbReference type="Gene3D" id="3.40.50.150">
    <property type="entry name" value="Vaccinia Virus protein VP39"/>
    <property type="match status" value="1"/>
</dbReference>
<dbReference type="GO" id="GO:0008757">
    <property type="term" value="F:S-adenosylmethionine-dependent methyltransferase activity"/>
    <property type="evidence" value="ECO:0007669"/>
    <property type="project" value="InterPro"/>
</dbReference>
<evidence type="ECO:0000313" key="6">
    <source>
        <dbReference type="Proteomes" id="UP000199564"/>
    </source>
</evidence>
<keyword evidence="4" id="KW-0949">S-adenosyl-L-methionine</keyword>
<dbReference type="InterPro" id="IPR029063">
    <property type="entry name" value="SAM-dependent_MTases_sf"/>
</dbReference>
<keyword evidence="3 5" id="KW-0808">Transferase</keyword>
<evidence type="ECO:0000256" key="4">
    <source>
        <dbReference type="ARBA" id="ARBA00022691"/>
    </source>
</evidence>
<evidence type="ECO:0000256" key="2">
    <source>
        <dbReference type="ARBA" id="ARBA00022603"/>
    </source>
</evidence>
<proteinExistence type="predicted"/>
<dbReference type="PROSITE" id="PS51585">
    <property type="entry name" value="SAM_MT_TPMT"/>
    <property type="match status" value="1"/>
</dbReference>
<organism evidence="5 6">
    <name type="scientific">Algoriphagus ornithinivorans</name>
    <dbReference type="NCBI Taxonomy" id="226506"/>
    <lineage>
        <taxon>Bacteria</taxon>
        <taxon>Pseudomonadati</taxon>
        <taxon>Bacteroidota</taxon>
        <taxon>Cytophagia</taxon>
        <taxon>Cytophagales</taxon>
        <taxon>Cyclobacteriaceae</taxon>
        <taxon>Algoriphagus</taxon>
    </lineage>
</organism>
<dbReference type="Pfam" id="PF05724">
    <property type="entry name" value="TPMT"/>
    <property type="match status" value="1"/>
</dbReference>
<dbReference type="PANTHER" id="PTHR32183:SF6">
    <property type="entry name" value="CYSTEINE SULFINATE DESULFINASE_CYSTEINE DESULFURASE AND RELATED ENZYMES"/>
    <property type="match status" value="1"/>
</dbReference>
<gene>
    <name evidence="5" type="ORF">SAMN04488519_11446</name>
</gene>
<keyword evidence="6" id="KW-1185">Reference proteome</keyword>
<dbReference type="PANTHER" id="PTHR32183">
    <property type="match status" value="1"/>
</dbReference>
<accession>A0A1I5JXC2</accession>
<name>A0A1I5JXC2_9BACT</name>
<keyword evidence="2 5" id="KW-0489">Methyltransferase</keyword>
<protein>
    <submittedName>
        <fullName evidence="5">Thiopurine S-methyltransferase (TPMT)</fullName>
    </submittedName>
</protein>
<evidence type="ECO:0000256" key="1">
    <source>
        <dbReference type="ARBA" id="ARBA00022553"/>
    </source>
</evidence>